<gene>
    <name evidence="2" type="ORF">F5147DRAFT_759270</name>
</gene>
<dbReference type="Gene3D" id="3.30.1180.20">
    <property type="entry name" value="Dihydroxyacetone kinase, domain 2"/>
    <property type="match status" value="1"/>
</dbReference>
<evidence type="ECO:0000313" key="3">
    <source>
        <dbReference type="Proteomes" id="UP000823399"/>
    </source>
</evidence>
<dbReference type="PROSITE" id="PS51481">
    <property type="entry name" value="DHAK"/>
    <property type="match status" value="1"/>
</dbReference>
<dbReference type="SUPFAM" id="SSF82549">
    <property type="entry name" value="DAK1/DegV-like"/>
    <property type="match status" value="1"/>
</dbReference>
<dbReference type="PANTHER" id="PTHR28629:SF4">
    <property type="entry name" value="TRIOKINASE_FMN CYCLASE"/>
    <property type="match status" value="1"/>
</dbReference>
<dbReference type="GeneID" id="64702697"/>
<dbReference type="Proteomes" id="UP000823399">
    <property type="component" value="Unassembled WGS sequence"/>
</dbReference>
<dbReference type="InterPro" id="IPR050861">
    <property type="entry name" value="Dihydroxyacetone_Kinase"/>
</dbReference>
<sequence length="341" mass="36500">MSAVAMSVECTSALQQCFSNESSDPLTSEQLIYQGALPSPPYNCVQQTHIISSDGLVCNSVGVYVATSSPLTQHPSSRDAFASPSANKNVAAIEFAAFANGPTHRDVVVVTNNYTGNRLKVVSVLNADDVLPVHQANQDTKAVLDAYTTPGGKGASRPSPTRSHAECLGDMLVAHLHSIGIAVGHCHVPGHELHPGLSLGIIYTHRHSVMLFNFTANSFQLVADGHVEVGLGLYIEPGVRRAPLARYRDVVPGGLYGGEWSRAEIYARYSNNLDGVSQLEIGAVVEEVRRVLALQKIVPSRVYCVPFMTSLSVPGFSISTTSVSMIHELIDSTSICMARKC</sequence>
<dbReference type="EMBL" id="JABBWM010000012">
    <property type="protein sequence ID" value="KAG2113561.1"/>
    <property type="molecule type" value="Genomic_DNA"/>
</dbReference>
<evidence type="ECO:0000313" key="2">
    <source>
        <dbReference type="EMBL" id="KAG2113561.1"/>
    </source>
</evidence>
<dbReference type="GO" id="GO:0004371">
    <property type="term" value="F:glycerone kinase activity"/>
    <property type="evidence" value="ECO:0007669"/>
    <property type="project" value="InterPro"/>
</dbReference>
<evidence type="ECO:0000259" key="1">
    <source>
        <dbReference type="PROSITE" id="PS51481"/>
    </source>
</evidence>
<dbReference type="Pfam" id="PF02733">
    <property type="entry name" value="Dak1"/>
    <property type="match status" value="1"/>
</dbReference>
<dbReference type="OrthoDB" id="2688912at2759"/>
<keyword evidence="3" id="KW-1185">Reference proteome</keyword>
<dbReference type="InterPro" id="IPR004006">
    <property type="entry name" value="DhaK_dom"/>
</dbReference>
<protein>
    <recommendedName>
        <fullName evidence="1">DhaK domain-containing protein</fullName>
    </recommendedName>
</protein>
<dbReference type="GO" id="GO:0005829">
    <property type="term" value="C:cytosol"/>
    <property type="evidence" value="ECO:0007669"/>
    <property type="project" value="TreeGrafter"/>
</dbReference>
<organism evidence="2 3">
    <name type="scientific">Suillus discolor</name>
    <dbReference type="NCBI Taxonomy" id="1912936"/>
    <lineage>
        <taxon>Eukaryota</taxon>
        <taxon>Fungi</taxon>
        <taxon>Dikarya</taxon>
        <taxon>Basidiomycota</taxon>
        <taxon>Agaricomycotina</taxon>
        <taxon>Agaricomycetes</taxon>
        <taxon>Agaricomycetidae</taxon>
        <taxon>Boletales</taxon>
        <taxon>Suillineae</taxon>
        <taxon>Suillaceae</taxon>
        <taxon>Suillus</taxon>
    </lineage>
</organism>
<dbReference type="GO" id="GO:0019563">
    <property type="term" value="P:glycerol catabolic process"/>
    <property type="evidence" value="ECO:0007669"/>
    <property type="project" value="TreeGrafter"/>
</dbReference>
<dbReference type="AlphaFoldDB" id="A0A9P7JXJ4"/>
<accession>A0A9P7JXJ4</accession>
<feature type="domain" description="DhaK" evidence="1">
    <location>
        <begin position="1"/>
        <end position="341"/>
    </location>
</feature>
<reference evidence="2" key="1">
    <citation type="journal article" date="2020" name="New Phytol.">
        <title>Comparative genomics reveals dynamic genome evolution in host specialist ectomycorrhizal fungi.</title>
        <authorList>
            <person name="Lofgren L.A."/>
            <person name="Nguyen N.H."/>
            <person name="Vilgalys R."/>
            <person name="Ruytinx J."/>
            <person name="Liao H.L."/>
            <person name="Branco S."/>
            <person name="Kuo A."/>
            <person name="LaButti K."/>
            <person name="Lipzen A."/>
            <person name="Andreopoulos W."/>
            <person name="Pangilinan J."/>
            <person name="Riley R."/>
            <person name="Hundley H."/>
            <person name="Na H."/>
            <person name="Barry K."/>
            <person name="Grigoriev I.V."/>
            <person name="Stajich J.E."/>
            <person name="Kennedy P.G."/>
        </authorList>
    </citation>
    <scope>NUCLEOTIDE SEQUENCE</scope>
    <source>
        <strain evidence="2">FC423</strain>
    </source>
</reference>
<dbReference type="RefSeq" id="XP_041295948.1">
    <property type="nucleotide sequence ID" value="XM_041440438.1"/>
</dbReference>
<comment type="caution">
    <text evidence="2">The sequence shown here is derived from an EMBL/GenBank/DDBJ whole genome shotgun (WGS) entry which is preliminary data.</text>
</comment>
<proteinExistence type="predicted"/>
<name>A0A9P7JXJ4_9AGAM</name>
<dbReference type="PANTHER" id="PTHR28629">
    <property type="entry name" value="TRIOKINASE/FMN CYCLASE"/>
    <property type="match status" value="1"/>
</dbReference>